<dbReference type="EMBL" id="VHSG01000008">
    <property type="protein sequence ID" value="TQV81234.1"/>
    <property type="molecule type" value="Genomic_DNA"/>
</dbReference>
<dbReference type="InterPro" id="IPR036249">
    <property type="entry name" value="Thioredoxin-like_sf"/>
</dbReference>
<dbReference type="CDD" id="cd00570">
    <property type="entry name" value="GST_N_family"/>
    <property type="match status" value="1"/>
</dbReference>
<evidence type="ECO:0000313" key="3">
    <source>
        <dbReference type="EMBL" id="TQV81234.1"/>
    </source>
</evidence>
<feature type="domain" description="GST N-terminal" evidence="1">
    <location>
        <begin position="1"/>
        <end position="78"/>
    </location>
</feature>
<dbReference type="SUPFAM" id="SSF47616">
    <property type="entry name" value="GST C-terminal domain-like"/>
    <property type="match status" value="1"/>
</dbReference>
<dbReference type="Gene3D" id="1.20.1050.10">
    <property type="match status" value="1"/>
</dbReference>
<dbReference type="GO" id="GO:0016740">
    <property type="term" value="F:transferase activity"/>
    <property type="evidence" value="ECO:0007669"/>
    <property type="project" value="UniProtKB-KW"/>
</dbReference>
<keyword evidence="4" id="KW-1185">Reference proteome</keyword>
<dbReference type="InterPro" id="IPR050983">
    <property type="entry name" value="GST_Omega/HSP26"/>
</dbReference>
<evidence type="ECO:0000259" key="2">
    <source>
        <dbReference type="PROSITE" id="PS50405"/>
    </source>
</evidence>
<dbReference type="PANTHER" id="PTHR43968">
    <property type="match status" value="1"/>
</dbReference>
<evidence type="ECO:0000259" key="1">
    <source>
        <dbReference type="PROSITE" id="PS50404"/>
    </source>
</evidence>
<protein>
    <submittedName>
        <fullName evidence="3">Glutathione S-transferase family protein</fullName>
    </submittedName>
</protein>
<proteinExistence type="predicted"/>
<dbReference type="SFLD" id="SFLDS00019">
    <property type="entry name" value="Glutathione_Transferase_(cytos"/>
    <property type="match status" value="1"/>
</dbReference>
<name>A0A545TVJ5_9GAMM</name>
<reference evidence="3 4" key="1">
    <citation type="submission" date="2019-06" db="EMBL/GenBank/DDBJ databases">
        <title>Whole genome sequence for Cellvibrionaceae sp. R142.</title>
        <authorList>
            <person name="Wang G."/>
        </authorList>
    </citation>
    <scope>NUCLEOTIDE SEQUENCE [LARGE SCALE GENOMIC DNA]</scope>
    <source>
        <strain evidence="3 4">R142</strain>
    </source>
</reference>
<dbReference type="Pfam" id="PF13417">
    <property type="entry name" value="GST_N_3"/>
    <property type="match status" value="1"/>
</dbReference>
<dbReference type="InterPro" id="IPR036282">
    <property type="entry name" value="Glutathione-S-Trfase_C_sf"/>
</dbReference>
<dbReference type="InterPro" id="IPR010987">
    <property type="entry name" value="Glutathione-S-Trfase_C-like"/>
</dbReference>
<dbReference type="PROSITE" id="PS50404">
    <property type="entry name" value="GST_NTER"/>
    <property type="match status" value="1"/>
</dbReference>
<dbReference type="SUPFAM" id="SSF52833">
    <property type="entry name" value="Thioredoxin-like"/>
    <property type="match status" value="1"/>
</dbReference>
<dbReference type="OrthoDB" id="6258999at2"/>
<dbReference type="RefSeq" id="WP_142903895.1">
    <property type="nucleotide sequence ID" value="NZ_ML660091.1"/>
</dbReference>
<dbReference type="InterPro" id="IPR040079">
    <property type="entry name" value="Glutathione_S-Trfase"/>
</dbReference>
<feature type="domain" description="GST C-terminal" evidence="2">
    <location>
        <begin position="83"/>
        <end position="207"/>
    </location>
</feature>
<dbReference type="PANTHER" id="PTHR43968:SF6">
    <property type="entry name" value="GLUTATHIONE S-TRANSFERASE OMEGA"/>
    <property type="match status" value="1"/>
</dbReference>
<dbReference type="AlphaFoldDB" id="A0A545TVJ5"/>
<dbReference type="GO" id="GO:0005737">
    <property type="term" value="C:cytoplasm"/>
    <property type="evidence" value="ECO:0007669"/>
    <property type="project" value="TreeGrafter"/>
</dbReference>
<evidence type="ECO:0000313" key="4">
    <source>
        <dbReference type="Proteomes" id="UP000319732"/>
    </source>
</evidence>
<dbReference type="Gene3D" id="3.40.30.10">
    <property type="entry name" value="Glutaredoxin"/>
    <property type="match status" value="1"/>
</dbReference>
<dbReference type="InterPro" id="IPR004045">
    <property type="entry name" value="Glutathione_S-Trfase_N"/>
</dbReference>
<keyword evidence="3" id="KW-0808">Transferase</keyword>
<accession>A0A545TVJ5</accession>
<gene>
    <name evidence="3" type="ORF">FKG94_09020</name>
</gene>
<sequence length="219" mass="24383">MQLVNIDHSPYAARVRIQIRKKGLPITMTESPVPRKTPAFLQAFPLAKIPLLALDNGDHLPESVAIMEYLEDSFPAPPLRPQEPLATARMRVLSCFTDTHLGPALAPLFRALLLSDTGVDTGRQMDIVRNELDKLDRWLAADVPLSQRSLHLGDLVLAPTFWYVLALAQQFGAADIAGGFERVQSWWTQVNEDPEVSRAMGEMDTAFRAFTDTLQKPVP</sequence>
<organism evidence="3 4">
    <name type="scientific">Exilibacterium tricleocarpae</name>
    <dbReference type="NCBI Taxonomy" id="2591008"/>
    <lineage>
        <taxon>Bacteria</taxon>
        <taxon>Pseudomonadati</taxon>
        <taxon>Pseudomonadota</taxon>
        <taxon>Gammaproteobacteria</taxon>
        <taxon>Cellvibrionales</taxon>
        <taxon>Cellvibrionaceae</taxon>
        <taxon>Exilibacterium</taxon>
    </lineage>
</organism>
<dbReference type="PROSITE" id="PS50405">
    <property type="entry name" value="GST_CTER"/>
    <property type="match status" value="1"/>
</dbReference>
<dbReference type="Proteomes" id="UP000319732">
    <property type="component" value="Unassembled WGS sequence"/>
</dbReference>
<comment type="caution">
    <text evidence="3">The sequence shown here is derived from an EMBL/GenBank/DDBJ whole genome shotgun (WGS) entry which is preliminary data.</text>
</comment>